<dbReference type="EMBL" id="QRBB01000001">
    <property type="protein sequence ID" value="RDS76689.1"/>
    <property type="molecule type" value="Genomic_DNA"/>
</dbReference>
<dbReference type="CDD" id="cd02440">
    <property type="entry name" value="AdoMet_MTases"/>
    <property type="match status" value="1"/>
</dbReference>
<reference evidence="3 4" key="1">
    <citation type="submission" date="2018-07" db="EMBL/GenBank/DDBJ databases">
        <title>Erythrobacter nanhaiensis sp. nov., a novel member of the genus Erythrobacter isolated from the South China Sea.</title>
        <authorList>
            <person name="Chen X."/>
            <person name="Liu J."/>
        </authorList>
    </citation>
    <scope>NUCLEOTIDE SEQUENCE [LARGE SCALE GENOMIC DNA]</scope>
    <source>
        <strain evidence="3 4">S-5</strain>
    </source>
</reference>
<feature type="transmembrane region" description="Helical" evidence="2">
    <location>
        <begin position="142"/>
        <end position="162"/>
    </location>
</feature>
<feature type="transmembrane region" description="Helical" evidence="2">
    <location>
        <begin position="332"/>
        <end position="356"/>
    </location>
</feature>
<feature type="transmembrane region" description="Helical" evidence="2">
    <location>
        <begin position="104"/>
        <end position="121"/>
    </location>
</feature>
<dbReference type="InterPro" id="IPR029063">
    <property type="entry name" value="SAM-dependent_MTases_sf"/>
</dbReference>
<evidence type="ECO:0008006" key="5">
    <source>
        <dbReference type="Google" id="ProtNLM"/>
    </source>
</evidence>
<dbReference type="RefSeq" id="WP_115490914.1">
    <property type="nucleotide sequence ID" value="NZ_JACHWW010000001.1"/>
</dbReference>
<gene>
    <name evidence="3" type="ORF">DL238_03095</name>
</gene>
<feature type="transmembrane region" description="Helical" evidence="2">
    <location>
        <begin position="174"/>
        <end position="197"/>
    </location>
</feature>
<feature type="transmembrane region" description="Helical" evidence="2">
    <location>
        <begin position="298"/>
        <end position="320"/>
    </location>
</feature>
<evidence type="ECO:0000256" key="1">
    <source>
        <dbReference type="ARBA" id="ARBA00023115"/>
    </source>
</evidence>
<feature type="transmembrane region" description="Helical" evidence="2">
    <location>
        <begin position="271"/>
        <end position="292"/>
    </location>
</feature>
<dbReference type="NCBIfam" id="NF037959">
    <property type="entry name" value="MFS_SpdSyn"/>
    <property type="match status" value="1"/>
</dbReference>
<evidence type="ECO:0000313" key="4">
    <source>
        <dbReference type="Proteomes" id="UP000254101"/>
    </source>
</evidence>
<dbReference type="GO" id="GO:0006596">
    <property type="term" value="P:polyamine biosynthetic process"/>
    <property type="evidence" value="ECO:0007669"/>
    <property type="project" value="UniProtKB-KW"/>
</dbReference>
<feature type="transmembrane region" description="Helical" evidence="2">
    <location>
        <begin position="43"/>
        <end position="62"/>
    </location>
</feature>
<comment type="caution">
    <text evidence="3">The sequence shown here is derived from an EMBL/GenBank/DDBJ whole genome shotgun (WGS) entry which is preliminary data.</text>
</comment>
<dbReference type="PANTHER" id="PTHR43317:SF1">
    <property type="entry name" value="THERMOSPERMINE SYNTHASE ACAULIS5"/>
    <property type="match status" value="1"/>
</dbReference>
<feature type="transmembrane region" description="Helical" evidence="2">
    <location>
        <begin position="424"/>
        <end position="453"/>
    </location>
</feature>
<protein>
    <recommendedName>
        <fullName evidence="5">Spermidine synthase</fullName>
    </recommendedName>
</protein>
<dbReference type="PANTHER" id="PTHR43317">
    <property type="entry name" value="THERMOSPERMINE SYNTHASE ACAULIS5"/>
    <property type="match status" value="1"/>
</dbReference>
<feature type="transmembrane region" description="Helical" evidence="2">
    <location>
        <begin position="74"/>
        <end position="92"/>
    </location>
</feature>
<keyword evidence="4" id="KW-1185">Reference proteome</keyword>
<dbReference type="Gene3D" id="3.40.50.150">
    <property type="entry name" value="Vaccinia Virus protein VP39"/>
    <property type="match status" value="1"/>
</dbReference>
<dbReference type="OrthoDB" id="9761985at2"/>
<dbReference type="Proteomes" id="UP000254101">
    <property type="component" value="Unassembled WGS sequence"/>
</dbReference>
<accession>A0A395LJ51</accession>
<feature type="transmembrane region" description="Helical" evidence="2">
    <location>
        <begin position="218"/>
        <end position="237"/>
    </location>
</feature>
<dbReference type="SUPFAM" id="SSF53335">
    <property type="entry name" value="S-adenosyl-L-methionine-dependent methyltransferases"/>
    <property type="match status" value="1"/>
</dbReference>
<keyword evidence="2" id="KW-1133">Transmembrane helix</keyword>
<sequence length="736" mass="79551">MSGLKPFRVLFVGTILLSSFLLFLVQPLVARLALPQLGGAPNVWNSAMLVYQALLLGGYAYAHAISRLAIRRQAVIHLALLLVALIFLPIALADVPRPSGYEVFWVPLLLLATIGPLFFLVSAQAPLIQRWYAADEATGDPYWLYAASNVGSFAGLLSYPLLLEPNLPLAGQSAFWAAGYVILIACMAALAWTRWNAADMPVEDPAAQEGEAIGWRRILFWLALAAVPSGLMLSTTTHLTTDIVAMPLLWVLPLGLYLLSFVFAFNERSSLGFALARTAPTILLLAGSMAMVSRGADGVSIALAAVLMLFVVATALHRRLYADRPSPARLTLFYLVMSAGGALGGLFAAIVAPLVFDWVWEHPLLVLAAGALLPQVPLIGWMDRLGLEPRARLLARLVLVAGALALGLWMHAAVAAQQSLTVHALLIAIAALGVLALGNRWAFLAILLILMLARGGWETLEDSAAGIRERSYFGVYTVRQYDDPPTRALLHGTTLHGRQFMDPARRNAPTTYYGPTSGVGLALSAAGEIYGEGADVGLIGLGTGTLACYREPGQDYTFYEIDPMVVEYTRDGVFTFVDDCAPQAEIRLGDARIELEAEPAQQYDVLAVDAFSSDAIPLHLLTREAMHAYGRALKPDGLMLIHISNRYVDLRPVLAAHALENGWIALMRDDASDTESGVSASFWVAISSDALPMAKLLQSNTQADWIELGDPVAEPWTDDYASILPYLDWGAILGER</sequence>
<feature type="transmembrane region" description="Helical" evidence="2">
    <location>
        <begin position="243"/>
        <end position="264"/>
    </location>
</feature>
<feature type="transmembrane region" description="Helical" evidence="2">
    <location>
        <begin position="393"/>
        <end position="412"/>
    </location>
</feature>
<keyword evidence="1" id="KW-0620">Polyamine biosynthesis</keyword>
<evidence type="ECO:0000313" key="3">
    <source>
        <dbReference type="EMBL" id="RDS76689.1"/>
    </source>
</evidence>
<keyword evidence="2" id="KW-0472">Membrane</keyword>
<evidence type="ECO:0000256" key="2">
    <source>
        <dbReference type="SAM" id="Phobius"/>
    </source>
</evidence>
<proteinExistence type="predicted"/>
<organism evidence="3 4">
    <name type="scientific">Alteriqipengyuania lutimaris</name>
    <dbReference type="NCBI Taxonomy" id="1538146"/>
    <lineage>
        <taxon>Bacteria</taxon>
        <taxon>Pseudomonadati</taxon>
        <taxon>Pseudomonadota</taxon>
        <taxon>Alphaproteobacteria</taxon>
        <taxon>Sphingomonadales</taxon>
        <taxon>Erythrobacteraceae</taxon>
        <taxon>Alteriqipengyuania</taxon>
    </lineage>
</organism>
<dbReference type="AlphaFoldDB" id="A0A395LJ51"/>
<keyword evidence="2" id="KW-0812">Transmembrane</keyword>
<name>A0A395LJ51_9SPHN</name>